<dbReference type="PANTHER" id="PTHR36931">
    <property type="entry name" value="UPF0153 PROTEIN YEIW"/>
    <property type="match status" value="1"/>
</dbReference>
<accession>A0A1A9KET8</accession>
<reference evidence="1 2" key="1">
    <citation type="submission" date="2016-05" db="EMBL/GenBank/DDBJ databases">
        <title>Genome Sequence of Pseudomonas citronellolis Strain SJTE-3, an Estrogens and Persistent Organic Pollutants degradation strain.</title>
        <authorList>
            <person name="Liang R."/>
        </authorList>
    </citation>
    <scope>NUCLEOTIDE SEQUENCE [LARGE SCALE GENOMIC DNA]</scope>
    <source>
        <strain evidence="1 2">SJTE-3</strain>
    </source>
</reference>
<gene>
    <name evidence="1" type="ORF">A9C11_19060</name>
</gene>
<evidence type="ECO:0000313" key="1">
    <source>
        <dbReference type="EMBL" id="ANI15941.1"/>
    </source>
</evidence>
<dbReference type="PANTHER" id="PTHR36931:SF1">
    <property type="entry name" value="UPF0153 PROTEIN YEIW"/>
    <property type="match status" value="1"/>
</dbReference>
<sequence>MQCRAGCGACCVAPSISSPIPGMPGGKPAGVRCVQLDERNLCRLFGRPERPAVCAAFDADAEACGSSNEEALRILTEWERITAA</sequence>
<dbReference type="RefSeq" id="WP_058071908.1">
    <property type="nucleotide sequence ID" value="NZ_CP015878.1"/>
</dbReference>
<dbReference type="Proteomes" id="UP000077748">
    <property type="component" value="Chromosome"/>
</dbReference>
<evidence type="ECO:0008006" key="3">
    <source>
        <dbReference type="Google" id="ProtNLM"/>
    </source>
</evidence>
<dbReference type="AlphaFoldDB" id="A0A1A9KET8"/>
<dbReference type="EMBL" id="CP015878">
    <property type="protein sequence ID" value="ANI15941.1"/>
    <property type="molecule type" value="Genomic_DNA"/>
</dbReference>
<dbReference type="Pfam" id="PF03692">
    <property type="entry name" value="CxxCxxCC"/>
    <property type="match status" value="1"/>
</dbReference>
<proteinExistence type="predicted"/>
<protein>
    <recommendedName>
        <fullName evidence="3">YkgJ family cysteine cluster protein</fullName>
    </recommendedName>
</protein>
<name>A0A1A9KET8_9PSED</name>
<evidence type="ECO:0000313" key="2">
    <source>
        <dbReference type="Proteomes" id="UP000077748"/>
    </source>
</evidence>
<dbReference type="InterPro" id="IPR005358">
    <property type="entry name" value="Puta_zinc/iron-chelating_dom"/>
</dbReference>
<organism evidence="1 2">
    <name type="scientific">Pseudomonas citronellolis</name>
    <dbReference type="NCBI Taxonomy" id="53408"/>
    <lineage>
        <taxon>Bacteria</taxon>
        <taxon>Pseudomonadati</taxon>
        <taxon>Pseudomonadota</taxon>
        <taxon>Gammaproteobacteria</taxon>
        <taxon>Pseudomonadales</taxon>
        <taxon>Pseudomonadaceae</taxon>
        <taxon>Pseudomonas</taxon>
    </lineage>
</organism>
<dbReference type="InterPro" id="IPR052572">
    <property type="entry name" value="UPF0153_domain"/>
</dbReference>